<protein>
    <submittedName>
        <fullName evidence="1">Uncharacterized protein</fullName>
    </submittedName>
</protein>
<sequence>MCFYIRRIGKRGQSVLFQVIDQFTRLETQGLSVEPEVKTKLADIFDGLNPQAQRMWIRYFPYAKFIGLLAKMRKSNTEPVSV</sequence>
<evidence type="ECO:0000313" key="2">
    <source>
        <dbReference type="Proteomes" id="UP001331761"/>
    </source>
</evidence>
<accession>A0AAN8IXG3</accession>
<evidence type="ECO:0000313" key="1">
    <source>
        <dbReference type="EMBL" id="KAK5968194.1"/>
    </source>
</evidence>
<gene>
    <name evidence="1" type="ORF">GCK32_017155</name>
</gene>
<reference evidence="1 2" key="1">
    <citation type="submission" date="2019-10" db="EMBL/GenBank/DDBJ databases">
        <title>Assembly and Annotation for the nematode Trichostrongylus colubriformis.</title>
        <authorList>
            <person name="Martin J."/>
        </authorList>
    </citation>
    <scope>NUCLEOTIDE SEQUENCE [LARGE SCALE GENOMIC DNA]</scope>
    <source>
        <strain evidence="1">G859</strain>
        <tissue evidence="1">Whole worm</tissue>
    </source>
</reference>
<dbReference type="EMBL" id="WIXE01021651">
    <property type="protein sequence ID" value="KAK5968194.1"/>
    <property type="molecule type" value="Genomic_DNA"/>
</dbReference>
<comment type="caution">
    <text evidence="1">The sequence shown here is derived from an EMBL/GenBank/DDBJ whole genome shotgun (WGS) entry which is preliminary data.</text>
</comment>
<proteinExistence type="predicted"/>
<name>A0AAN8IXG3_TRICO</name>
<keyword evidence="2" id="KW-1185">Reference proteome</keyword>
<dbReference type="AlphaFoldDB" id="A0AAN8IXG3"/>
<dbReference type="Proteomes" id="UP001331761">
    <property type="component" value="Unassembled WGS sequence"/>
</dbReference>
<organism evidence="1 2">
    <name type="scientific">Trichostrongylus colubriformis</name>
    <name type="common">Black scour worm</name>
    <dbReference type="NCBI Taxonomy" id="6319"/>
    <lineage>
        <taxon>Eukaryota</taxon>
        <taxon>Metazoa</taxon>
        <taxon>Ecdysozoa</taxon>
        <taxon>Nematoda</taxon>
        <taxon>Chromadorea</taxon>
        <taxon>Rhabditida</taxon>
        <taxon>Rhabditina</taxon>
        <taxon>Rhabditomorpha</taxon>
        <taxon>Strongyloidea</taxon>
        <taxon>Trichostrongylidae</taxon>
        <taxon>Trichostrongylus</taxon>
    </lineage>
</organism>